<proteinExistence type="predicted"/>
<feature type="region of interest" description="Disordered" evidence="1">
    <location>
        <begin position="17"/>
        <end position="48"/>
    </location>
</feature>
<gene>
    <name evidence="2" type="ORF">PAI11_35790</name>
</gene>
<dbReference type="EMBL" id="AGUD01000266">
    <property type="protein sequence ID" value="EHN09603.1"/>
    <property type="molecule type" value="Genomic_DNA"/>
</dbReference>
<reference evidence="2 3" key="1">
    <citation type="journal article" date="2013" name="Biodegradation">
        <title>Quantitative proteomic analysis of ibuprofen-degrading Patulibacter sp. strain I11.</title>
        <authorList>
            <person name="Almeida B."/>
            <person name="Kjeldal H."/>
            <person name="Lolas I."/>
            <person name="Knudsen A.D."/>
            <person name="Carvalho G."/>
            <person name="Nielsen K.L."/>
            <person name="Barreto Crespo M.T."/>
            <person name="Stensballe A."/>
            <person name="Nielsen J.L."/>
        </authorList>
    </citation>
    <scope>NUCLEOTIDE SEQUENCE [LARGE SCALE GENOMIC DNA]</scope>
    <source>
        <strain evidence="2 3">I11</strain>
    </source>
</reference>
<evidence type="ECO:0000313" key="2">
    <source>
        <dbReference type="EMBL" id="EHN09603.1"/>
    </source>
</evidence>
<dbReference type="AlphaFoldDB" id="H0E9Q9"/>
<name>H0E9Q9_9ACTN</name>
<protein>
    <submittedName>
        <fullName evidence="2">Uncharacterized protein</fullName>
    </submittedName>
</protein>
<dbReference type="Proteomes" id="UP000005143">
    <property type="component" value="Unassembled WGS sequence"/>
</dbReference>
<comment type="caution">
    <text evidence="2">The sequence shown here is derived from an EMBL/GenBank/DDBJ whole genome shotgun (WGS) entry which is preliminary data.</text>
</comment>
<dbReference type="RefSeq" id="WP_007577804.1">
    <property type="nucleotide sequence ID" value="NZ_AGUD01000266.1"/>
</dbReference>
<keyword evidence="3" id="KW-1185">Reference proteome</keyword>
<evidence type="ECO:0000256" key="1">
    <source>
        <dbReference type="SAM" id="MobiDB-lite"/>
    </source>
</evidence>
<accession>H0E9Q9</accession>
<sequence>MIRSLFSVIGSGFLELGRLGSAPAGPQRRNQRAEGAVEQHPQPPRPIG</sequence>
<organism evidence="2 3">
    <name type="scientific">Patulibacter medicamentivorans</name>
    <dbReference type="NCBI Taxonomy" id="1097667"/>
    <lineage>
        <taxon>Bacteria</taxon>
        <taxon>Bacillati</taxon>
        <taxon>Actinomycetota</taxon>
        <taxon>Thermoleophilia</taxon>
        <taxon>Solirubrobacterales</taxon>
        <taxon>Patulibacteraceae</taxon>
        <taxon>Patulibacter</taxon>
    </lineage>
</organism>
<evidence type="ECO:0000313" key="3">
    <source>
        <dbReference type="Proteomes" id="UP000005143"/>
    </source>
</evidence>